<evidence type="ECO:0000313" key="2">
    <source>
        <dbReference type="EMBL" id="RXH98218.1"/>
    </source>
</evidence>
<evidence type="ECO:0000313" key="3">
    <source>
        <dbReference type="Proteomes" id="UP000290289"/>
    </source>
</evidence>
<dbReference type="EMBL" id="RDQH01000331">
    <property type="protein sequence ID" value="RXH98218.1"/>
    <property type="molecule type" value="Genomic_DNA"/>
</dbReference>
<accession>A0A498JR20</accession>
<proteinExistence type="predicted"/>
<dbReference type="Proteomes" id="UP000290289">
    <property type="component" value="Chromosome 5"/>
</dbReference>
<feature type="region of interest" description="Disordered" evidence="1">
    <location>
        <begin position="44"/>
        <end position="63"/>
    </location>
</feature>
<feature type="region of interest" description="Disordered" evidence="1">
    <location>
        <begin position="143"/>
        <end position="206"/>
    </location>
</feature>
<sequence length="291" mass="33433">MDRLTIYDFSYYNLTGPIPTCGIFQNAPADAFVGNYGMWRDAKGKSPCDSSSRNSEINNDNSKRKNDITSLLSSYPFWVLTWLKLSLHWLVHKRIPDLDLRCLLWHDNYQLKPCLAFLNHLKPGKESPKPKSLESLRQRVIGHPDPSEVRSAHPPCPKRQLRAVHRRHQKGRRQERRRIDPEATDRPDRSMGRGNTDKLPLSSSQGDEISDTVKLLLSSSQVSVVIPLLELKKATKSMRDGSNISSYLFHWNQLFPWPQSGMVSTVKALCFEVQLPKPTQELFQWAQEQLC</sequence>
<evidence type="ECO:0000256" key="1">
    <source>
        <dbReference type="SAM" id="MobiDB-lite"/>
    </source>
</evidence>
<name>A0A498JR20_MALDO</name>
<dbReference type="STRING" id="3750.A0A498JR20"/>
<feature type="compositionally biased region" description="Basic residues" evidence="1">
    <location>
        <begin position="159"/>
        <end position="176"/>
    </location>
</feature>
<protein>
    <submittedName>
        <fullName evidence="2">Uncharacterized protein</fullName>
    </submittedName>
</protein>
<feature type="compositionally biased region" description="Polar residues" evidence="1">
    <location>
        <begin position="48"/>
        <end position="60"/>
    </location>
</feature>
<gene>
    <name evidence="2" type="ORF">DVH24_010543</name>
</gene>
<reference evidence="2 3" key="1">
    <citation type="submission" date="2018-10" db="EMBL/GenBank/DDBJ databases">
        <title>A high-quality apple genome assembly.</title>
        <authorList>
            <person name="Hu J."/>
        </authorList>
    </citation>
    <scope>NUCLEOTIDE SEQUENCE [LARGE SCALE GENOMIC DNA]</scope>
    <source>
        <strain evidence="3">cv. HFTH1</strain>
        <tissue evidence="2">Young leaf</tissue>
    </source>
</reference>
<keyword evidence="3" id="KW-1185">Reference proteome</keyword>
<feature type="compositionally biased region" description="Basic and acidic residues" evidence="1">
    <location>
        <begin position="177"/>
        <end position="191"/>
    </location>
</feature>
<dbReference type="AlphaFoldDB" id="A0A498JR20"/>
<organism evidence="2 3">
    <name type="scientific">Malus domestica</name>
    <name type="common">Apple</name>
    <name type="synonym">Pyrus malus</name>
    <dbReference type="NCBI Taxonomy" id="3750"/>
    <lineage>
        <taxon>Eukaryota</taxon>
        <taxon>Viridiplantae</taxon>
        <taxon>Streptophyta</taxon>
        <taxon>Embryophyta</taxon>
        <taxon>Tracheophyta</taxon>
        <taxon>Spermatophyta</taxon>
        <taxon>Magnoliopsida</taxon>
        <taxon>eudicotyledons</taxon>
        <taxon>Gunneridae</taxon>
        <taxon>Pentapetalae</taxon>
        <taxon>rosids</taxon>
        <taxon>fabids</taxon>
        <taxon>Rosales</taxon>
        <taxon>Rosaceae</taxon>
        <taxon>Amygdaloideae</taxon>
        <taxon>Maleae</taxon>
        <taxon>Malus</taxon>
    </lineage>
</organism>
<comment type="caution">
    <text evidence="2">The sequence shown here is derived from an EMBL/GenBank/DDBJ whole genome shotgun (WGS) entry which is preliminary data.</text>
</comment>